<dbReference type="CDD" id="cd01650">
    <property type="entry name" value="RT_nLTR_like"/>
    <property type="match status" value="1"/>
</dbReference>
<protein>
    <recommendedName>
        <fullName evidence="2">Reverse transcriptase domain-containing protein</fullName>
    </recommendedName>
</protein>
<dbReference type="PANTHER" id="PTHR31635:SF196">
    <property type="entry name" value="REVERSE TRANSCRIPTASE DOMAIN-CONTAINING PROTEIN-RELATED"/>
    <property type="match status" value="1"/>
</dbReference>
<evidence type="ECO:0000313" key="4">
    <source>
        <dbReference type="Proteomes" id="UP000289738"/>
    </source>
</evidence>
<dbReference type="SUPFAM" id="SSF56219">
    <property type="entry name" value="DNase I-like"/>
    <property type="match status" value="1"/>
</dbReference>
<dbReference type="AlphaFoldDB" id="A0A444ZKW5"/>
<name>A0A444ZKW5_ARAHY</name>
<evidence type="ECO:0000256" key="1">
    <source>
        <dbReference type="SAM" id="Coils"/>
    </source>
</evidence>
<accession>A0A444ZKW5</accession>
<keyword evidence="1" id="KW-0175">Coiled coil</keyword>
<reference evidence="3 4" key="1">
    <citation type="submission" date="2019-01" db="EMBL/GenBank/DDBJ databases">
        <title>Sequencing of cultivated peanut Arachis hypogaea provides insights into genome evolution and oil improvement.</title>
        <authorList>
            <person name="Chen X."/>
        </authorList>
    </citation>
    <scope>NUCLEOTIDE SEQUENCE [LARGE SCALE GENOMIC DNA]</scope>
    <source>
        <strain evidence="4">cv. Fuhuasheng</strain>
        <tissue evidence="3">Leaves</tissue>
    </source>
</reference>
<dbReference type="SUPFAM" id="SSF56672">
    <property type="entry name" value="DNA/RNA polymerases"/>
    <property type="match status" value="1"/>
</dbReference>
<feature type="coiled-coil region" evidence="1">
    <location>
        <begin position="293"/>
        <end position="320"/>
    </location>
</feature>
<dbReference type="Pfam" id="PF00078">
    <property type="entry name" value="RVT_1"/>
    <property type="match status" value="1"/>
</dbReference>
<organism evidence="3 4">
    <name type="scientific">Arachis hypogaea</name>
    <name type="common">Peanut</name>
    <dbReference type="NCBI Taxonomy" id="3818"/>
    <lineage>
        <taxon>Eukaryota</taxon>
        <taxon>Viridiplantae</taxon>
        <taxon>Streptophyta</taxon>
        <taxon>Embryophyta</taxon>
        <taxon>Tracheophyta</taxon>
        <taxon>Spermatophyta</taxon>
        <taxon>Magnoliopsida</taxon>
        <taxon>eudicotyledons</taxon>
        <taxon>Gunneridae</taxon>
        <taxon>Pentapetalae</taxon>
        <taxon>rosids</taxon>
        <taxon>fabids</taxon>
        <taxon>Fabales</taxon>
        <taxon>Fabaceae</taxon>
        <taxon>Papilionoideae</taxon>
        <taxon>50 kb inversion clade</taxon>
        <taxon>dalbergioids sensu lato</taxon>
        <taxon>Dalbergieae</taxon>
        <taxon>Pterocarpus clade</taxon>
        <taxon>Arachis</taxon>
    </lineage>
</organism>
<feature type="domain" description="Reverse transcriptase" evidence="2">
    <location>
        <begin position="478"/>
        <end position="660"/>
    </location>
</feature>
<dbReference type="InterPro" id="IPR043502">
    <property type="entry name" value="DNA/RNA_pol_sf"/>
</dbReference>
<dbReference type="Gene3D" id="3.60.10.10">
    <property type="entry name" value="Endonuclease/exonuclease/phosphatase"/>
    <property type="match status" value="1"/>
</dbReference>
<gene>
    <name evidence="3" type="ORF">Ahy_B04g071488</name>
</gene>
<dbReference type="GO" id="GO:0003824">
    <property type="term" value="F:catalytic activity"/>
    <property type="evidence" value="ECO:0007669"/>
    <property type="project" value="InterPro"/>
</dbReference>
<dbReference type="Pfam" id="PF03372">
    <property type="entry name" value="Exo_endo_phos"/>
    <property type="match status" value="1"/>
</dbReference>
<dbReference type="PANTHER" id="PTHR31635">
    <property type="entry name" value="REVERSE TRANSCRIPTASE DOMAIN-CONTAINING PROTEIN-RELATED"/>
    <property type="match status" value="1"/>
</dbReference>
<dbReference type="EMBL" id="SDMP01000014">
    <property type="protein sequence ID" value="RYR14788.1"/>
    <property type="molecule type" value="Genomic_DNA"/>
</dbReference>
<dbReference type="InterPro" id="IPR000477">
    <property type="entry name" value="RT_dom"/>
</dbReference>
<sequence length="660" mass="77800">MSIISWNCRRVAAPATVSELHSMCKQLKPAIVFLMETRARESTIKKLKRRLHFENVFHIEPRGLSGGLCLLWNEIYNIDIYFWCDNHIKACIDDKKGKRWECNFIYGNPCPGRRKEQWRAITANNDNKGEPQLFIGDFNDILSQEEKIGLHPKPQSQVREFRQFVDMNYLMDLDINGGRFTWFSNPRNGFITRERIARALVKWEWKLLYQQASLKALPAISSDHCPLVLDINQIQRTERSFKFEAFWTDHDECENTVRKGWDKEDVHGCVWKGITRRMENCKEELKNWSKRTFKRADKEINKLKEELKKLQESKLTQDKQEKMLQIKENIATLWKQEEKFWGQRARLKWLKWGDKNTSFFHATTIQRRGRNRIDKLKNEAGLWIEDRKEIMNHIEERFDALFTSNNKRNCESTLSKISVRVTEDMNRELISEVTEEEIRKSVFSIGSLKAPGLDGLNGLFYQKHWEIIKKEVCAVVREFFRNGYLPEEISETIVVLIPKVKNPEELNHLRPISCCNFIYKIITRVIVLRLKGLLEDIVSPTQSAFVGGRLIQDNIVIVQEVYHSLNKKGREGSQNIAIKLDMNKAYDRLEWDFLENVLMRLRFTEKWVELVMKCVRSASYRVKVNGELSKRIKPQGGLRQRDPLSPYLFSLAAEVFMILM</sequence>
<dbReference type="InterPro" id="IPR005135">
    <property type="entry name" value="Endo/exonuclease/phosphatase"/>
</dbReference>
<evidence type="ECO:0000259" key="2">
    <source>
        <dbReference type="PROSITE" id="PS50878"/>
    </source>
</evidence>
<dbReference type="InterPro" id="IPR036691">
    <property type="entry name" value="Endo/exonu/phosph_ase_sf"/>
</dbReference>
<dbReference type="Proteomes" id="UP000289738">
    <property type="component" value="Chromosome B04"/>
</dbReference>
<dbReference type="PROSITE" id="PS50878">
    <property type="entry name" value="RT_POL"/>
    <property type="match status" value="1"/>
</dbReference>
<evidence type="ECO:0000313" key="3">
    <source>
        <dbReference type="EMBL" id="RYR14788.1"/>
    </source>
</evidence>
<proteinExistence type="predicted"/>
<comment type="caution">
    <text evidence="3">The sequence shown here is derived from an EMBL/GenBank/DDBJ whole genome shotgun (WGS) entry which is preliminary data.</text>
</comment>
<keyword evidence="4" id="KW-1185">Reference proteome</keyword>
<dbReference type="STRING" id="3818.A0A444ZKW5"/>